<gene>
    <name evidence="2" type="ORF">ALEPTO_LOCUS5799</name>
</gene>
<evidence type="ECO:0000313" key="2">
    <source>
        <dbReference type="EMBL" id="CAG8549352.1"/>
    </source>
</evidence>
<dbReference type="EMBL" id="CAJVPS010001752">
    <property type="protein sequence ID" value="CAG8549352.1"/>
    <property type="molecule type" value="Genomic_DNA"/>
</dbReference>
<dbReference type="InterPro" id="IPR011335">
    <property type="entry name" value="Restrct_endonuc-II-like"/>
</dbReference>
<keyword evidence="3" id="KW-1185">Reference proteome</keyword>
<feature type="compositionally biased region" description="Low complexity" evidence="1">
    <location>
        <begin position="23"/>
        <end position="32"/>
    </location>
</feature>
<evidence type="ECO:0000313" key="3">
    <source>
        <dbReference type="Proteomes" id="UP000789508"/>
    </source>
</evidence>
<evidence type="ECO:0000256" key="1">
    <source>
        <dbReference type="SAM" id="MobiDB-lite"/>
    </source>
</evidence>
<accession>A0A9N9FQH0</accession>
<dbReference type="GO" id="GO:0006302">
    <property type="term" value="P:double-strand break repair"/>
    <property type="evidence" value="ECO:0007669"/>
    <property type="project" value="UniProtKB-ARBA"/>
</dbReference>
<dbReference type="SUPFAM" id="SSF52980">
    <property type="entry name" value="Restriction endonuclease-like"/>
    <property type="match status" value="1"/>
</dbReference>
<proteinExistence type="predicted"/>
<reference evidence="2" key="1">
    <citation type="submission" date="2021-06" db="EMBL/GenBank/DDBJ databases">
        <authorList>
            <person name="Kallberg Y."/>
            <person name="Tangrot J."/>
            <person name="Rosling A."/>
        </authorList>
    </citation>
    <scope>NUCLEOTIDE SEQUENCE</scope>
    <source>
        <strain evidence="2">FL130A</strain>
    </source>
</reference>
<sequence>MQQPNSSYVSVCSSTPDSSTPGSLSRASSPHSRSADEEAFLECIEAIKANLGDVNVIKKASDKEKKWWIDGNYKAIDEERLPLRLMENVTYREYEKKSEIANAGRFWEFDDGVVIIYELPNRDHEVAHTAFSRQFLSAFTNLQFQDDVTGAGATTCLGSGRRSARQADTSFVPNRLPIPSPHPSDAQGNPWPTVVCEVARSQSLPHILQKTNSFWLAPNRSEDVIVLKLWPWNRRKDTNGRPLRRLTCYKFCRRASLQAGQAQGRFQPVQTYEFGTIDRHRRPYNGCSAQGMLTVTIAPECVYEGCTPPYPPYPLAGNQENVAVTAVTSNAKSQGIAFLFVELVEKYSKFGLKPCEMKESQEWRYASGGQATKRLALYRDFIPELIDFEPFLNSYSICEKHYSQIISTNYFYQQLLDDSLINYNKRC</sequence>
<protein>
    <submittedName>
        <fullName evidence="2">1307_t:CDS:1</fullName>
    </submittedName>
</protein>
<dbReference type="Proteomes" id="UP000789508">
    <property type="component" value="Unassembled WGS sequence"/>
</dbReference>
<organism evidence="2 3">
    <name type="scientific">Ambispora leptoticha</name>
    <dbReference type="NCBI Taxonomy" id="144679"/>
    <lineage>
        <taxon>Eukaryota</taxon>
        <taxon>Fungi</taxon>
        <taxon>Fungi incertae sedis</taxon>
        <taxon>Mucoromycota</taxon>
        <taxon>Glomeromycotina</taxon>
        <taxon>Glomeromycetes</taxon>
        <taxon>Archaeosporales</taxon>
        <taxon>Ambisporaceae</taxon>
        <taxon>Ambispora</taxon>
    </lineage>
</organism>
<dbReference type="OrthoDB" id="76567at2759"/>
<comment type="caution">
    <text evidence="2">The sequence shown here is derived from an EMBL/GenBank/DDBJ whole genome shotgun (WGS) entry which is preliminary data.</text>
</comment>
<dbReference type="AlphaFoldDB" id="A0A9N9FQH0"/>
<feature type="region of interest" description="Disordered" evidence="1">
    <location>
        <begin position="1"/>
        <end position="33"/>
    </location>
</feature>
<name>A0A9N9FQH0_9GLOM</name>
<feature type="compositionally biased region" description="Polar residues" evidence="1">
    <location>
        <begin position="1"/>
        <end position="22"/>
    </location>
</feature>